<feature type="compositionally biased region" description="Polar residues" evidence="1">
    <location>
        <begin position="203"/>
        <end position="213"/>
    </location>
</feature>
<gene>
    <name evidence="2" type="ORF">Vbra_7305</name>
</gene>
<proteinExistence type="predicted"/>
<name>A0A0G4EG03_VITBC</name>
<organism evidence="2 3">
    <name type="scientific">Vitrella brassicaformis (strain CCMP3155)</name>
    <dbReference type="NCBI Taxonomy" id="1169540"/>
    <lineage>
        <taxon>Eukaryota</taxon>
        <taxon>Sar</taxon>
        <taxon>Alveolata</taxon>
        <taxon>Colpodellida</taxon>
        <taxon>Vitrellaceae</taxon>
        <taxon>Vitrella</taxon>
    </lineage>
</organism>
<feature type="region of interest" description="Disordered" evidence="1">
    <location>
        <begin position="200"/>
        <end position="223"/>
    </location>
</feature>
<dbReference type="VEuPathDB" id="CryptoDB:Vbra_7305"/>
<feature type="compositionally biased region" description="Basic and acidic residues" evidence="1">
    <location>
        <begin position="76"/>
        <end position="87"/>
    </location>
</feature>
<dbReference type="Proteomes" id="UP000041254">
    <property type="component" value="Unassembled WGS sequence"/>
</dbReference>
<sequence length="320" mass="35777">MDEGPSPPRRTSRHLSVFGSHTHSYERRRSPRTHHRDAPCVGTRQHTSSHNEKAAPASSQWSLAHFLRKATGCLDTDTKDTDQRDRPGASGLSDVLGWHTGMVADDTRTGLDNEEPPFDELDGYYRSTAEREQLARERTYREDFSPRVVRYADVCKEDALSAAIAPFAPRRNISRGHEDAPLQPEAVLHKLKVATVPRGTAYKGSSPSHSQQPLHRGGGGDVTGHRMQAVRRGIEQLRREVPMDVLSALPDHDHAADFVKDALRQAYRRRIRELQERAASEPGARNELQGLRECGRILALRDSGVSAEKLVELRVIDNAE</sequence>
<evidence type="ECO:0000313" key="3">
    <source>
        <dbReference type="Proteomes" id="UP000041254"/>
    </source>
</evidence>
<keyword evidence="3" id="KW-1185">Reference proteome</keyword>
<dbReference type="AlphaFoldDB" id="A0A0G4EG03"/>
<feature type="region of interest" description="Disordered" evidence="1">
    <location>
        <begin position="1"/>
        <end position="61"/>
    </location>
</feature>
<dbReference type="EMBL" id="CDMY01000224">
    <property type="protein sequence ID" value="CEL94632.1"/>
    <property type="molecule type" value="Genomic_DNA"/>
</dbReference>
<reference evidence="2 3" key="1">
    <citation type="submission" date="2014-11" db="EMBL/GenBank/DDBJ databases">
        <authorList>
            <person name="Zhu J."/>
            <person name="Qi W."/>
            <person name="Song R."/>
        </authorList>
    </citation>
    <scope>NUCLEOTIDE SEQUENCE [LARGE SCALE GENOMIC DNA]</scope>
</reference>
<dbReference type="InParanoid" id="A0A0G4EG03"/>
<feature type="region of interest" description="Disordered" evidence="1">
    <location>
        <begin position="74"/>
        <end position="96"/>
    </location>
</feature>
<protein>
    <submittedName>
        <fullName evidence="2">Uncharacterized protein</fullName>
    </submittedName>
</protein>
<accession>A0A0G4EG03</accession>
<evidence type="ECO:0000313" key="2">
    <source>
        <dbReference type="EMBL" id="CEL94632.1"/>
    </source>
</evidence>
<evidence type="ECO:0000256" key="1">
    <source>
        <dbReference type="SAM" id="MobiDB-lite"/>
    </source>
</evidence>